<dbReference type="PROSITE" id="PS00012">
    <property type="entry name" value="PHOSPHOPANTETHEINE"/>
    <property type="match status" value="1"/>
</dbReference>
<evidence type="ECO:0000256" key="2">
    <source>
        <dbReference type="ARBA" id="ARBA00022553"/>
    </source>
</evidence>
<gene>
    <name evidence="4" type="ORF">Q8A49_05975</name>
</gene>
<reference evidence="4 5" key="1">
    <citation type="submission" date="2023-07" db="EMBL/GenBank/DDBJ databases">
        <authorList>
            <person name="Girao M."/>
            <person name="Carvalho M.F."/>
        </authorList>
    </citation>
    <scope>NUCLEOTIDE SEQUENCE [LARGE SCALE GENOMIC DNA]</scope>
    <source>
        <strain evidence="4 5">66/93</strain>
    </source>
</reference>
<evidence type="ECO:0000259" key="3">
    <source>
        <dbReference type="PROSITE" id="PS50075"/>
    </source>
</evidence>
<organism evidence="4 5">
    <name type="scientific">Nocardiopsis tropica</name>
    <dbReference type="NCBI Taxonomy" id="109330"/>
    <lineage>
        <taxon>Bacteria</taxon>
        <taxon>Bacillati</taxon>
        <taxon>Actinomycetota</taxon>
        <taxon>Actinomycetes</taxon>
        <taxon>Streptosporangiales</taxon>
        <taxon>Nocardiopsidaceae</taxon>
        <taxon>Nocardiopsis</taxon>
    </lineage>
</organism>
<dbReference type="Pfam" id="PF00550">
    <property type="entry name" value="PP-binding"/>
    <property type="match status" value="1"/>
</dbReference>
<name>A0ABU7KL80_9ACTN</name>
<evidence type="ECO:0000313" key="4">
    <source>
        <dbReference type="EMBL" id="MEE2050043.1"/>
    </source>
</evidence>
<dbReference type="Proteomes" id="UP001348641">
    <property type="component" value="Unassembled WGS sequence"/>
</dbReference>
<protein>
    <submittedName>
        <fullName evidence="4">Acyl carrier protein</fullName>
    </submittedName>
</protein>
<evidence type="ECO:0000256" key="1">
    <source>
        <dbReference type="ARBA" id="ARBA00022450"/>
    </source>
</evidence>
<dbReference type="EMBL" id="JAUUCC010000010">
    <property type="protein sequence ID" value="MEE2050043.1"/>
    <property type="molecule type" value="Genomic_DNA"/>
</dbReference>
<dbReference type="PROSITE" id="PS50075">
    <property type="entry name" value="CARRIER"/>
    <property type="match status" value="1"/>
</dbReference>
<comment type="caution">
    <text evidence="4">The sequence shown here is derived from an EMBL/GenBank/DDBJ whole genome shotgun (WGS) entry which is preliminary data.</text>
</comment>
<proteinExistence type="predicted"/>
<feature type="domain" description="Carrier" evidence="3">
    <location>
        <begin position="12"/>
        <end position="92"/>
    </location>
</feature>
<dbReference type="InterPro" id="IPR036736">
    <property type="entry name" value="ACP-like_sf"/>
</dbReference>
<dbReference type="Gene3D" id="1.10.1200.10">
    <property type="entry name" value="ACP-like"/>
    <property type="match status" value="1"/>
</dbReference>
<sequence length="94" mass="10104">MESSGAEIAQTTHDEELIKRIAGILAGFTTESDVEITASTGLFDDLGLDSTNILEMLVEIEAEMGLEFDTEELEHGHFETVASLAGFISALQAE</sequence>
<accession>A0ABU7KL80</accession>
<dbReference type="InterPro" id="IPR006162">
    <property type="entry name" value="Ppantetheine_attach_site"/>
</dbReference>
<evidence type="ECO:0000313" key="5">
    <source>
        <dbReference type="Proteomes" id="UP001348641"/>
    </source>
</evidence>
<dbReference type="InterPro" id="IPR009081">
    <property type="entry name" value="PP-bd_ACP"/>
</dbReference>
<keyword evidence="2" id="KW-0597">Phosphoprotein</keyword>
<dbReference type="RefSeq" id="WP_330157285.1">
    <property type="nucleotide sequence ID" value="NZ_BAAAJA010000018.1"/>
</dbReference>
<dbReference type="SUPFAM" id="SSF47336">
    <property type="entry name" value="ACP-like"/>
    <property type="match status" value="1"/>
</dbReference>
<keyword evidence="1" id="KW-0596">Phosphopantetheine</keyword>